<evidence type="ECO:0000313" key="3">
    <source>
        <dbReference type="EMBL" id="ETZ06972.1"/>
    </source>
</evidence>
<gene>
    <name evidence="3" type="ORF">P618_200870</name>
</gene>
<dbReference type="InterPro" id="IPR050961">
    <property type="entry name" value="BolA/IbaG_stress_morph_reg"/>
</dbReference>
<sequence length="89" mass="10203">MSTTDISIFKTNVDWLHDTLLKAFPGAYVKVEDFKGDDQHLHAHIVTELFQNIALLDRHKQVYKILEGHIGHRIHALSLNTQTQKEASL</sequence>
<dbReference type="PANTHER" id="PTHR46229:SF2">
    <property type="entry name" value="BOLA-LIKE PROTEIN 1"/>
    <property type="match status" value="1"/>
</dbReference>
<protein>
    <submittedName>
        <fullName evidence="3">Transcriptional regulator BolA</fullName>
    </submittedName>
</protein>
<dbReference type="RefSeq" id="WP_021827048.1">
    <property type="nucleotide sequence ID" value="NZ_AWTR02000074.1"/>
</dbReference>
<keyword evidence="4" id="KW-1185">Reference proteome</keyword>
<dbReference type="Proteomes" id="UP000019112">
    <property type="component" value="Unassembled WGS sequence"/>
</dbReference>
<evidence type="ECO:0000256" key="2">
    <source>
        <dbReference type="RuleBase" id="RU003860"/>
    </source>
</evidence>
<dbReference type="EMBL" id="AWTR02000074">
    <property type="protein sequence ID" value="ETZ06972.1"/>
    <property type="molecule type" value="Genomic_DNA"/>
</dbReference>
<name>W6TT77_HOLOB</name>
<accession>W6TT77</accession>
<dbReference type="OrthoDB" id="9796738at2"/>
<organism evidence="3 4">
    <name type="scientific">Holospora obtusa F1</name>
    <dbReference type="NCBI Taxonomy" id="1399147"/>
    <lineage>
        <taxon>Bacteria</taxon>
        <taxon>Pseudomonadati</taxon>
        <taxon>Pseudomonadota</taxon>
        <taxon>Alphaproteobacteria</taxon>
        <taxon>Holosporales</taxon>
        <taxon>Holosporaceae</taxon>
        <taxon>Holospora</taxon>
    </lineage>
</organism>
<proteinExistence type="inferred from homology"/>
<dbReference type="eggNOG" id="COG0271">
    <property type="taxonomic scope" value="Bacteria"/>
</dbReference>
<comment type="similarity">
    <text evidence="1 2">Belongs to the BolA/IbaG family.</text>
</comment>
<dbReference type="Pfam" id="PF01722">
    <property type="entry name" value="BolA"/>
    <property type="match status" value="1"/>
</dbReference>
<dbReference type="InterPro" id="IPR036065">
    <property type="entry name" value="BolA-like_sf"/>
</dbReference>
<comment type="caution">
    <text evidence="3">The sequence shown here is derived from an EMBL/GenBank/DDBJ whole genome shotgun (WGS) entry which is preliminary data.</text>
</comment>
<dbReference type="STRING" id="1399147.P618_200870"/>
<dbReference type="Gene3D" id="3.30.300.90">
    <property type="entry name" value="BolA-like"/>
    <property type="match status" value="1"/>
</dbReference>
<evidence type="ECO:0000256" key="1">
    <source>
        <dbReference type="ARBA" id="ARBA00005578"/>
    </source>
</evidence>
<dbReference type="SUPFAM" id="SSF82657">
    <property type="entry name" value="BolA-like"/>
    <property type="match status" value="1"/>
</dbReference>
<dbReference type="AlphaFoldDB" id="W6TT77"/>
<reference evidence="3 4" key="1">
    <citation type="journal article" date="2014" name="FEMS Microbiol. Lett.">
        <title>Draft genome sequences of three Holospora species (Holospora obtusa, Holospora undulata, and Holospora elegans), endonuclear symbiotic bacteria of the ciliate Paramecium caudatum.</title>
        <authorList>
            <person name="Dohra H."/>
            <person name="Tanaka K."/>
            <person name="Suzuki T."/>
            <person name="Fujishima M."/>
            <person name="Suzuki H."/>
        </authorList>
    </citation>
    <scope>NUCLEOTIDE SEQUENCE [LARGE SCALE GENOMIC DNA]</scope>
    <source>
        <strain evidence="3 4">F1</strain>
    </source>
</reference>
<dbReference type="InterPro" id="IPR002634">
    <property type="entry name" value="BolA"/>
</dbReference>
<evidence type="ECO:0000313" key="4">
    <source>
        <dbReference type="Proteomes" id="UP000019112"/>
    </source>
</evidence>
<dbReference type="PANTHER" id="PTHR46229">
    <property type="entry name" value="BOLA TRANSCRIPTION REGULATOR"/>
    <property type="match status" value="1"/>
</dbReference>